<keyword evidence="2" id="KW-0813">Transport</keyword>
<evidence type="ECO:0000313" key="9">
    <source>
        <dbReference type="EMBL" id="PJZ72922.1"/>
    </source>
</evidence>
<name>A0A2M9ZLF5_9LEPT</name>
<reference evidence="10 11" key="1">
    <citation type="submission" date="2017-07" db="EMBL/GenBank/DDBJ databases">
        <title>Leptospira spp. isolated from tropical soils.</title>
        <authorList>
            <person name="Thibeaux R."/>
            <person name="Iraola G."/>
            <person name="Ferres I."/>
            <person name="Bierque E."/>
            <person name="Girault D."/>
            <person name="Soupe-Gilbert M.-E."/>
            <person name="Picardeau M."/>
            <person name="Goarant C."/>
        </authorList>
    </citation>
    <scope>NUCLEOTIDE SEQUENCE [LARGE SCALE GENOMIC DNA]</scope>
    <source>
        <strain evidence="9 11">FH1-B-B1</strain>
        <strain evidence="8 10">FH1-B-C1</strain>
    </source>
</reference>
<evidence type="ECO:0000256" key="1">
    <source>
        <dbReference type="ARBA" id="ARBA00004141"/>
    </source>
</evidence>
<keyword evidence="10" id="KW-1185">Reference proteome</keyword>
<dbReference type="Gene3D" id="1.20.1250.20">
    <property type="entry name" value="MFS general substrate transporter like domains"/>
    <property type="match status" value="2"/>
</dbReference>
<keyword evidence="3 6" id="KW-0812">Transmembrane</keyword>
<feature type="transmembrane region" description="Helical" evidence="6">
    <location>
        <begin position="194"/>
        <end position="217"/>
    </location>
</feature>
<accession>A0A2M9ZLF5</accession>
<evidence type="ECO:0000313" key="11">
    <source>
        <dbReference type="Proteomes" id="UP000231990"/>
    </source>
</evidence>
<dbReference type="PROSITE" id="PS50850">
    <property type="entry name" value="MFS"/>
    <property type="match status" value="1"/>
</dbReference>
<dbReference type="OrthoDB" id="345014at2"/>
<dbReference type="EMBL" id="NPDZ01000007">
    <property type="protein sequence ID" value="PJZ72922.1"/>
    <property type="molecule type" value="Genomic_DNA"/>
</dbReference>
<feature type="transmembrane region" description="Helical" evidence="6">
    <location>
        <begin position="361"/>
        <end position="381"/>
    </location>
</feature>
<evidence type="ECO:0000256" key="6">
    <source>
        <dbReference type="SAM" id="Phobius"/>
    </source>
</evidence>
<dbReference type="RefSeq" id="WP_100713357.1">
    <property type="nucleotide sequence ID" value="NZ_NPDY01000004.1"/>
</dbReference>
<evidence type="ECO:0000256" key="3">
    <source>
        <dbReference type="ARBA" id="ARBA00022692"/>
    </source>
</evidence>
<dbReference type="Proteomes" id="UP000231990">
    <property type="component" value="Unassembled WGS sequence"/>
</dbReference>
<comment type="subcellular location">
    <subcellularLocation>
        <location evidence="1">Membrane</location>
        <topology evidence="1">Multi-pass membrane protein</topology>
    </subcellularLocation>
</comment>
<feature type="transmembrane region" description="Helical" evidence="6">
    <location>
        <begin position="153"/>
        <end position="173"/>
    </location>
</feature>
<dbReference type="Pfam" id="PF07690">
    <property type="entry name" value="MFS_1"/>
    <property type="match status" value="2"/>
</dbReference>
<dbReference type="AlphaFoldDB" id="A0A2M9ZLF5"/>
<dbReference type="GO" id="GO:0016020">
    <property type="term" value="C:membrane"/>
    <property type="evidence" value="ECO:0007669"/>
    <property type="project" value="UniProtKB-SubCell"/>
</dbReference>
<feature type="transmembrane region" description="Helical" evidence="6">
    <location>
        <begin position="86"/>
        <end position="105"/>
    </location>
</feature>
<gene>
    <name evidence="8" type="ORF">CH360_07080</name>
    <name evidence="9" type="ORF">CH373_11890</name>
</gene>
<dbReference type="GO" id="GO:0022857">
    <property type="term" value="F:transmembrane transporter activity"/>
    <property type="evidence" value="ECO:0007669"/>
    <property type="project" value="InterPro"/>
</dbReference>
<feature type="transmembrane region" description="Helical" evidence="6">
    <location>
        <begin position="237"/>
        <end position="256"/>
    </location>
</feature>
<evidence type="ECO:0000256" key="4">
    <source>
        <dbReference type="ARBA" id="ARBA00022989"/>
    </source>
</evidence>
<feature type="transmembrane region" description="Helical" evidence="6">
    <location>
        <begin position="288"/>
        <end position="307"/>
    </location>
</feature>
<dbReference type="PANTHER" id="PTHR23506">
    <property type="entry name" value="GH10249P"/>
    <property type="match status" value="1"/>
</dbReference>
<proteinExistence type="predicted"/>
<feature type="transmembrane region" description="Helical" evidence="6">
    <location>
        <begin position="319"/>
        <end position="341"/>
    </location>
</feature>
<feature type="domain" description="Major facilitator superfamily (MFS) profile" evidence="7">
    <location>
        <begin position="198"/>
        <end position="400"/>
    </location>
</feature>
<feature type="transmembrane region" description="Helical" evidence="6">
    <location>
        <begin position="61"/>
        <end position="80"/>
    </location>
</feature>
<dbReference type="InterPro" id="IPR011701">
    <property type="entry name" value="MFS"/>
</dbReference>
<comment type="caution">
    <text evidence="9">The sequence shown here is derived from an EMBL/GenBank/DDBJ whole genome shotgun (WGS) entry which is preliminary data.</text>
</comment>
<dbReference type="Proteomes" id="UP000231962">
    <property type="component" value="Unassembled WGS sequence"/>
</dbReference>
<dbReference type="EMBL" id="NPDY01000004">
    <property type="protein sequence ID" value="PJZ70395.1"/>
    <property type="molecule type" value="Genomic_DNA"/>
</dbReference>
<sequence>MIFFAMLPVTMIVPVFKEIVKDRLGGTNYGVAWFQSAAMLGSFIFSPVAGYLSDRLGTRRYLIGGFAILDGILLALLPLAPNLSSLFLIRFLEGGAHIFVIGLLLSSLSDRENDPNSHYFRRGILFGLGGMLLTLGGGVGQGLGFLGNKNPLLPFYLGAIIFVFLGIAALLFLKDWKLVQSPDFSFSGIRAAIRLSPLLMIPFLFHFLDRFTVGYFLSTFNLHLREDLSYTPGQVGLVFSILFLLMSALSYPSAILSRKKGSILFVAIGSLVYGAFQAMTGFVSDQSLLIFSIVGCGIGAGIMYVPAMRLASSLCPSGLTALVMTGFTGFGSFGFLLGPIASVAIERNFTASYGRTTGLEATAFIFGFLEILLVILILPFWRKLVKAEELPHAVEATSRS</sequence>
<organism evidence="9 11">
    <name type="scientific">Leptospira perolatii</name>
    <dbReference type="NCBI Taxonomy" id="2023191"/>
    <lineage>
        <taxon>Bacteria</taxon>
        <taxon>Pseudomonadati</taxon>
        <taxon>Spirochaetota</taxon>
        <taxon>Spirochaetia</taxon>
        <taxon>Leptospirales</taxon>
        <taxon>Leptospiraceae</taxon>
        <taxon>Leptospira</taxon>
    </lineage>
</organism>
<keyword evidence="5 6" id="KW-0472">Membrane</keyword>
<protein>
    <submittedName>
        <fullName evidence="9">MFS transporter</fullName>
    </submittedName>
</protein>
<dbReference type="InterPro" id="IPR020846">
    <property type="entry name" value="MFS_dom"/>
</dbReference>
<dbReference type="SUPFAM" id="SSF103473">
    <property type="entry name" value="MFS general substrate transporter"/>
    <property type="match status" value="1"/>
</dbReference>
<evidence type="ECO:0000313" key="8">
    <source>
        <dbReference type="EMBL" id="PJZ70395.1"/>
    </source>
</evidence>
<feature type="transmembrane region" description="Helical" evidence="6">
    <location>
        <begin position="125"/>
        <end position="147"/>
    </location>
</feature>
<dbReference type="InterPro" id="IPR036259">
    <property type="entry name" value="MFS_trans_sf"/>
</dbReference>
<evidence type="ECO:0000259" key="7">
    <source>
        <dbReference type="PROSITE" id="PS50850"/>
    </source>
</evidence>
<dbReference type="PANTHER" id="PTHR23506:SF26">
    <property type="entry name" value="MFS-TYPE TRANSPORTER SLC18B1"/>
    <property type="match status" value="1"/>
</dbReference>
<feature type="transmembrane region" description="Helical" evidence="6">
    <location>
        <begin position="263"/>
        <end position="282"/>
    </location>
</feature>
<keyword evidence="4 6" id="KW-1133">Transmembrane helix</keyword>
<evidence type="ECO:0000256" key="5">
    <source>
        <dbReference type="ARBA" id="ARBA00023136"/>
    </source>
</evidence>
<evidence type="ECO:0000313" key="10">
    <source>
        <dbReference type="Proteomes" id="UP000231962"/>
    </source>
</evidence>
<dbReference type="InterPro" id="IPR050930">
    <property type="entry name" value="MFS_Vesicular_Transporter"/>
</dbReference>
<feature type="transmembrane region" description="Helical" evidence="6">
    <location>
        <begin position="33"/>
        <end position="52"/>
    </location>
</feature>
<evidence type="ECO:0000256" key="2">
    <source>
        <dbReference type="ARBA" id="ARBA00022448"/>
    </source>
</evidence>